<protein>
    <submittedName>
        <fullName evidence="7">Putative peptidase inhibitor</fullName>
    </submittedName>
</protein>
<evidence type="ECO:0000256" key="4">
    <source>
        <dbReference type="ARBA" id="ARBA00023180"/>
    </source>
</evidence>
<feature type="non-terminal residue" evidence="7">
    <location>
        <position position="1"/>
    </location>
</feature>
<feature type="domain" description="Sushi" evidence="6">
    <location>
        <begin position="38"/>
        <end position="95"/>
    </location>
</feature>
<evidence type="ECO:0000256" key="3">
    <source>
        <dbReference type="ARBA" id="ARBA00023157"/>
    </source>
</evidence>
<feature type="disulfide bond" evidence="5">
    <location>
        <begin position="66"/>
        <end position="93"/>
    </location>
</feature>
<feature type="domain" description="Sushi" evidence="6">
    <location>
        <begin position="1"/>
        <end position="37"/>
    </location>
</feature>
<evidence type="ECO:0000256" key="1">
    <source>
        <dbReference type="ARBA" id="ARBA00022659"/>
    </source>
</evidence>
<organism evidence="7">
    <name type="scientific">Amblyomma sculptum</name>
    <name type="common">Tick</name>
    <dbReference type="NCBI Taxonomy" id="1581419"/>
    <lineage>
        <taxon>Eukaryota</taxon>
        <taxon>Metazoa</taxon>
        <taxon>Ecdysozoa</taxon>
        <taxon>Arthropoda</taxon>
        <taxon>Chelicerata</taxon>
        <taxon>Arachnida</taxon>
        <taxon>Acari</taxon>
        <taxon>Parasitiformes</taxon>
        <taxon>Ixodida</taxon>
        <taxon>Ixodoidea</taxon>
        <taxon>Ixodidae</taxon>
        <taxon>Amblyomminae</taxon>
        <taxon>Amblyomma</taxon>
    </lineage>
</organism>
<keyword evidence="2" id="KW-0677">Repeat</keyword>
<sequence length="315" mass="33740">GSNAEFSCNHGFKLVGNTTRTCGVDGNWTGEYPRCEVVNCGVLEGISNGVLRILGTVFGSTAGFSCNRGFKLVGSSIRTCGADGRWSGESPRCKEIWCPGEMLVQFSEQGGSVVVGNESISGRQLSGTTVRFICPSSSDLVGSDSSVCQETGVWSFEPPACKPKCVVSPGPGSQVLRKTPHRSQTWLPVEPGTQVSESDNSLVVKCVDGYHFREKSLRHTSRSDIPLSCQDGSWEPPEPWCTEISRGCSLQQFFEVAPPGLVINASTIYIRQSSTFWAFCDGPGYTLVGNGSAVACLEDNSWAIPPHMKCIEGCG</sequence>
<comment type="caution">
    <text evidence="5">Lacks conserved residue(s) required for the propagation of feature annotation.</text>
</comment>
<reference evidence="7" key="2">
    <citation type="journal article" date="2017" name="Front. Cell. Infect. Microbiol.">
        <title>Analysis of the Salivary Gland Transcriptome of Unfed and Partially Fed Amblyomma sculptum Ticks and Descriptive Proteome of the Saliva.</title>
        <authorList>
            <person name="Esteves E."/>
            <person name="Maruyama S.R."/>
            <person name="Kawahara R."/>
            <person name="Fujita A."/>
            <person name="Martins L.A."/>
            <person name="Righi A.A."/>
            <person name="Costa F.B."/>
            <person name="Palmisano G."/>
            <person name="Labruna M.B."/>
            <person name="Sa-Nunes A."/>
            <person name="Ribeiro J.M.C."/>
            <person name="Fogaca A.C."/>
        </authorList>
    </citation>
    <scope>NUCLEOTIDE SEQUENCE</scope>
</reference>
<dbReference type="InterPro" id="IPR050350">
    <property type="entry name" value="Compl-Cell_Adhes-Reg"/>
</dbReference>
<accession>A0A1E1XMC5</accession>
<feature type="domain" description="Sushi" evidence="6">
    <location>
        <begin position="96"/>
        <end position="163"/>
    </location>
</feature>
<feature type="non-terminal residue" evidence="7">
    <location>
        <position position="315"/>
    </location>
</feature>
<dbReference type="InterPro" id="IPR035976">
    <property type="entry name" value="Sushi/SCR/CCP_sf"/>
</dbReference>
<evidence type="ECO:0000256" key="2">
    <source>
        <dbReference type="ARBA" id="ARBA00022737"/>
    </source>
</evidence>
<feature type="disulfide bond" evidence="5">
    <location>
        <begin position="8"/>
        <end position="35"/>
    </location>
</feature>
<dbReference type="Gene3D" id="2.10.70.10">
    <property type="entry name" value="Complement Module, domain 1"/>
    <property type="match status" value="3"/>
</dbReference>
<evidence type="ECO:0000259" key="6">
    <source>
        <dbReference type="PROSITE" id="PS50923"/>
    </source>
</evidence>
<dbReference type="InterPro" id="IPR000436">
    <property type="entry name" value="Sushi_SCR_CCP_dom"/>
</dbReference>
<keyword evidence="1 5" id="KW-0768">Sushi</keyword>
<reference evidence="7" key="1">
    <citation type="submission" date="2016-09" db="EMBL/GenBank/DDBJ databases">
        <authorList>
            <person name="Capua I."/>
            <person name="De Benedictis P."/>
            <person name="Joannis T."/>
            <person name="Lombin L.H."/>
            <person name="Cattoli G."/>
        </authorList>
    </citation>
    <scope>NUCLEOTIDE SEQUENCE</scope>
</reference>
<proteinExistence type="evidence at transcript level"/>
<dbReference type="AlphaFoldDB" id="A0A1E1XMC5"/>
<dbReference type="PROSITE" id="PS50923">
    <property type="entry name" value="SUSHI"/>
    <property type="match status" value="3"/>
</dbReference>
<keyword evidence="4" id="KW-0325">Glycoprotein</keyword>
<dbReference type="Pfam" id="PF00084">
    <property type="entry name" value="Sushi"/>
    <property type="match status" value="3"/>
</dbReference>
<feature type="disulfide bond" evidence="5">
    <location>
        <begin position="134"/>
        <end position="161"/>
    </location>
</feature>
<dbReference type="SUPFAM" id="SSF57535">
    <property type="entry name" value="Complement control module/SCR domain"/>
    <property type="match status" value="4"/>
</dbReference>
<evidence type="ECO:0000256" key="5">
    <source>
        <dbReference type="PROSITE-ProRule" id="PRU00302"/>
    </source>
</evidence>
<dbReference type="EMBL" id="GFAA01002957">
    <property type="protein sequence ID" value="JAU00478.1"/>
    <property type="molecule type" value="mRNA"/>
</dbReference>
<evidence type="ECO:0000313" key="7">
    <source>
        <dbReference type="EMBL" id="JAU00478.1"/>
    </source>
</evidence>
<dbReference type="CDD" id="cd00033">
    <property type="entry name" value="CCP"/>
    <property type="match status" value="3"/>
</dbReference>
<name>A0A1E1XMC5_AMBSC</name>
<keyword evidence="3 5" id="KW-1015">Disulfide bond</keyword>
<dbReference type="SMART" id="SM00032">
    <property type="entry name" value="CCP"/>
    <property type="match status" value="4"/>
</dbReference>
<dbReference type="PANTHER" id="PTHR19325:SF575">
    <property type="entry name" value="LOCOMOTION-RELATED PROTEIN HIKARU GENKI"/>
    <property type="match status" value="1"/>
</dbReference>
<dbReference type="PANTHER" id="PTHR19325">
    <property type="entry name" value="COMPLEMENT COMPONENT-RELATED SUSHI DOMAIN-CONTAINING"/>
    <property type="match status" value="1"/>
</dbReference>